<dbReference type="Proteomes" id="UP001166191">
    <property type="component" value="Unassembled WGS sequence"/>
</dbReference>
<name>A0ABS6ADG0_9RHOB</name>
<proteinExistence type="predicted"/>
<dbReference type="EMBL" id="JAHKNG010000001">
    <property type="protein sequence ID" value="MBU3028637.1"/>
    <property type="molecule type" value="Genomic_DNA"/>
</dbReference>
<dbReference type="RefSeq" id="WP_216031332.1">
    <property type="nucleotide sequence ID" value="NZ_JAHKNG010000001.1"/>
</dbReference>
<evidence type="ECO:0008006" key="3">
    <source>
        <dbReference type="Google" id="ProtNLM"/>
    </source>
</evidence>
<dbReference type="PROSITE" id="PS51257">
    <property type="entry name" value="PROKAR_LIPOPROTEIN"/>
    <property type="match status" value="1"/>
</dbReference>
<evidence type="ECO:0000313" key="1">
    <source>
        <dbReference type="EMBL" id="MBU3028637.1"/>
    </source>
</evidence>
<organism evidence="1 2">
    <name type="scientific">Paracoccus marinaquae</name>
    <dbReference type="NCBI Taxonomy" id="2841926"/>
    <lineage>
        <taxon>Bacteria</taxon>
        <taxon>Pseudomonadati</taxon>
        <taxon>Pseudomonadota</taxon>
        <taxon>Alphaproteobacteria</taxon>
        <taxon>Rhodobacterales</taxon>
        <taxon>Paracoccaceae</taxon>
        <taxon>Paracoccus</taxon>
    </lineage>
</organism>
<gene>
    <name evidence="1" type="ORF">KNW02_00720</name>
</gene>
<reference evidence="1" key="1">
    <citation type="submission" date="2021-06" db="EMBL/GenBank/DDBJ databases">
        <title>Paracoccus bacterium XHP0099 sp. nov., isolated from the surface waters of the Yellow Sea.</title>
        <authorList>
            <person name="Xue H."/>
            <person name="Zhang D."/>
        </authorList>
    </citation>
    <scope>NUCLEOTIDE SEQUENCE</scope>
    <source>
        <strain evidence="1">XHP0099</strain>
    </source>
</reference>
<evidence type="ECO:0000313" key="2">
    <source>
        <dbReference type="Proteomes" id="UP001166191"/>
    </source>
</evidence>
<accession>A0ABS6ADG0</accession>
<sequence>MKISISIAMAVTLLAGCTPQSLETAPVAVDTPQGQVMCQLYLKEIVQWDRAISHPGSMELEAANAVCVAEGKRRQKG</sequence>
<comment type="caution">
    <text evidence="1">The sequence shown here is derived from an EMBL/GenBank/DDBJ whole genome shotgun (WGS) entry which is preliminary data.</text>
</comment>
<keyword evidence="2" id="KW-1185">Reference proteome</keyword>
<protein>
    <recommendedName>
        <fullName evidence="3">Lipoprotein</fullName>
    </recommendedName>
</protein>